<name>A0A9D7K324_9PROT</name>
<evidence type="ECO:0000256" key="3">
    <source>
        <dbReference type="ARBA" id="ARBA00011970"/>
    </source>
</evidence>
<dbReference type="GO" id="GO:0097363">
    <property type="term" value="F:protein O-acetylglucosaminyltransferase activity"/>
    <property type="evidence" value="ECO:0007669"/>
    <property type="project" value="UniProtKB-EC"/>
</dbReference>
<dbReference type="PANTHER" id="PTHR44998:SF1">
    <property type="entry name" value="UDP-N-ACETYLGLUCOSAMINE--PEPTIDE N-ACETYLGLUCOSAMINYLTRANSFERASE 110 KDA SUBUNIT"/>
    <property type="match status" value="1"/>
</dbReference>
<dbReference type="SUPFAM" id="SSF53756">
    <property type="entry name" value="UDP-Glycosyltransferase/glycogen phosphorylase"/>
    <property type="match status" value="1"/>
</dbReference>
<dbReference type="EMBL" id="JADJUC010000003">
    <property type="protein sequence ID" value="MBK8523521.1"/>
    <property type="molecule type" value="Genomic_DNA"/>
</dbReference>
<evidence type="ECO:0000256" key="4">
    <source>
        <dbReference type="ARBA" id="ARBA00022676"/>
    </source>
</evidence>
<keyword evidence="7 8" id="KW-0802">TPR repeat</keyword>
<dbReference type="InterPro" id="IPR029489">
    <property type="entry name" value="OGT/SEC/SPY_C"/>
</dbReference>
<keyword evidence="4" id="KW-0328">Glycosyltransferase</keyword>
<dbReference type="Gene3D" id="3.40.50.11380">
    <property type="match status" value="1"/>
</dbReference>
<feature type="repeat" description="TPR" evidence="8">
    <location>
        <begin position="136"/>
        <end position="169"/>
    </location>
</feature>
<evidence type="ECO:0000256" key="5">
    <source>
        <dbReference type="ARBA" id="ARBA00022679"/>
    </source>
</evidence>
<comment type="similarity">
    <text evidence="2">Belongs to the glycosyltransferase 41 family. O-GlcNAc transferase subfamily.</text>
</comment>
<dbReference type="InterPro" id="IPR019734">
    <property type="entry name" value="TPR_rpt"/>
</dbReference>
<gene>
    <name evidence="10" type="ORF">IPL58_04970</name>
</gene>
<evidence type="ECO:0000256" key="8">
    <source>
        <dbReference type="PROSITE-ProRule" id="PRU00339"/>
    </source>
</evidence>
<dbReference type="Pfam" id="PF13844">
    <property type="entry name" value="Glyco_transf_41"/>
    <property type="match status" value="2"/>
</dbReference>
<accession>A0A9D7K324</accession>
<evidence type="ECO:0000256" key="6">
    <source>
        <dbReference type="ARBA" id="ARBA00022737"/>
    </source>
</evidence>
<evidence type="ECO:0000256" key="7">
    <source>
        <dbReference type="ARBA" id="ARBA00022803"/>
    </source>
</evidence>
<dbReference type="SUPFAM" id="SSF48452">
    <property type="entry name" value="TPR-like"/>
    <property type="match status" value="1"/>
</dbReference>
<dbReference type="SMART" id="SM00028">
    <property type="entry name" value="TPR"/>
    <property type="match status" value="2"/>
</dbReference>
<keyword evidence="6" id="KW-0677">Repeat</keyword>
<comment type="pathway">
    <text evidence="1">Protein modification; protein glycosylation.</text>
</comment>
<dbReference type="Gene3D" id="1.25.40.10">
    <property type="entry name" value="Tetratricopeptide repeat domain"/>
    <property type="match status" value="1"/>
</dbReference>
<comment type="caution">
    <text evidence="10">The sequence shown here is derived from an EMBL/GenBank/DDBJ whole genome shotgun (WGS) entry which is preliminary data.</text>
</comment>
<feature type="domain" description="O-GlcNAc transferase C-terminal" evidence="9">
    <location>
        <begin position="343"/>
        <end position="537"/>
    </location>
</feature>
<dbReference type="Gene3D" id="3.40.50.2000">
    <property type="entry name" value="Glycogen Phosphorylase B"/>
    <property type="match status" value="1"/>
</dbReference>
<dbReference type="AlphaFoldDB" id="A0A9D7K324"/>
<reference evidence="10" key="1">
    <citation type="submission" date="2020-10" db="EMBL/GenBank/DDBJ databases">
        <title>Connecting structure to function with the recovery of over 1000 high-quality activated sludge metagenome-assembled genomes encoding full-length rRNA genes using long-read sequencing.</title>
        <authorList>
            <person name="Singleton C.M."/>
            <person name="Petriglieri F."/>
            <person name="Kristensen J.M."/>
            <person name="Kirkegaard R.H."/>
            <person name="Michaelsen T.Y."/>
            <person name="Andersen M.H."/>
            <person name="Karst S.M."/>
            <person name="Dueholm M.S."/>
            <person name="Nielsen P.H."/>
            <person name="Albertsen M."/>
        </authorList>
    </citation>
    <scope>NUCLEOTIDE SEQUENCE</scope>
    <source>
        <strain evidence="10">Hirt_18-Q3-R61-65_BATAC.395</strain>
    </source>
</reference>
<dbReference type="EC" id="2.4.1.255" evidence="3"/>
<dbReference type="Proteomes" id="UP000886689">
    <property type="component" value="Unassembled WGS sequence"/>
</dbReference>
<evidence type="ECO:0000256" key="2">
    <source>
        <dbReference type="ARBA" id="ARBA00005386"/>
    </source>
</evidence>
<evidence type="ECO:0000259" key="9">
    <source>
        <dbReference type="Pfam" id="PF13844"/>
    </source>
</evidence>
<evidence type="ECO:0000313" key="10">
    <source>
        <dbReference type="EMBL" id="MBK8523521.1"/>
    </source>
</evidence>
<dbReference type="InterPro" id="IPR011990">
    <property type="entry name" value="TPR-like_helical_dom_sf"/>
</dbReference>
<organism evidence="10 11">
    <name type="scientific">Candidatus Proximibacter danicus</name>
    <dbReference type="NCBI Taxonomy" id="2954365"/>
    <lineage>
        <taxon>Bacteria</taxon>
        <taxon>Pseudomonadati</taxon>
        <taxon>Pseudomonadota</taxon>
        <taxon>Betaproteobacteria</taxon>
        <taxon>Candidatus Proximibacter</taxon>
    </lineage>
</organism>
<evidence type="ECO:0000256" key="1">
    <source>
        <dbReference type="ARBA" id="ARBA00004922"/>
    </source>
</evidence>
<sequence>MRFASADTGKPGDNVNGMGHWPTNRALLNDFQLRILSMNETVTVADLRGELRKLLADPDRHANLPKLFELAVMLNAAGEAEGALAAFEVVADALATREPGQLPVWHAIAGLRLQLGLFRGAHEVCSEAGRCAPNHPDVSFNLGVVIAHIGDQRAAEVAYRRALALDPAHLGAVLNLVGLLIADKRFAEALDVAADAINRHGSVADCWFNHGEALLSCAQTVAARGSYARALELQPAMEKAAIAIAFCDAAAGDLASSSAAFAAIAARAPGALAGYCSPFETDRVSSYPELEPGRIALISGYLRYRLCYWPDRDRFIALFLRVLRGDGCKPLDNPDLPFLATGLPLSSDVRQRIARQVARRLEGEARRNFPPIRPERPHDGRIRVGYISGDYRRHATAYLVSRLPALHDRDRFEVFLYSTGPDDGSDIRREIIAGADHFCDLQRFDVAATAQRIAMDGIDILVDLSGYALYARTAALALKPAPILVSYLAYLQTMGAPWVDYAILDRTVLLPEERDFWDEKIAYLPDTLYLCDDRSGVQALAHARGEYGLPEDRFVFCCLNAPWKIDPETFASWMVILRRRPESVLWLYDDTGLAAANLRSEAMRAGIDPARLIFTGNMPHEDHLSRFACADLFLDTFGCNAHTTCIEALAAGIPVLTLPGGSVVSRAAASLLRAHGVPELIMPDVETYIERACAISGDPAQLETLRGKLERRDRSALFCTQRRVREIERAYETMWARHVAGMPPADFDVAAVDLLVS</sequence>
<proteinExistence type="inferred from homology"/>
<protein>
    <recommendedName>
        <fullName evidence="3">protein O-GlcNAc transferase</fullName>
        <ecNumber evidence="3">2.4.1.255</ecNumber>
    </recommendedName>
</protein>
<evidence type="ECO:0000313" key="11">
    <source>
        <dbReference type="Proteomes" id="UP000886689"/>
    </source>
</evidence>
<dbReference type="PANTHER" id="PTHR44998">
    <property type="match status" value="1"/>
</dbReference>
<dbReference type="PROSITE" id="PS50005">
    <property type="entry name" value="TPR"/>
    <property type="match status" value="1"/>
</dbReference>
<feature type="domain" description="O-GlcNAc transferase C-terminal" evidence="9">
    <location>
        <begin position="540"/>
        <end position="724"/>
    </location>
</feature>
<keyword evidence="5" id="KW-0808">Transferase</keyword>